<comment type="caution">
    <text evidence="1">The sequence shown here is derived from an EMBL/GenBank/DDBJ whole genome shotgun (WGS) entry which is preliminary data.</text>
</comment>
<dbReference type="RefSeq" id="WP_342691687.1">
    <property type="nucleotide sequence ID" value="NZ_JBCGDP010000008.1"/>
</dbReference>
<gene>
    <name evidence="1" type="ORF">WFZ86_09320</name>
</gene>
<organism evidence="1 2">
    <name type="scientific">Flavobacterium polysaccharolyticum</name>
    <dbReference type="NCBI Taxonomy" id="3133148"/>
    <lineage>
        <taxon>Bacteria</taxon>
        <taxon>Pseudomonadati</taxon>
        <taxon>Bacteroidota</taxon>
        <taxon>Flavobacteriia</taxon>
        <taxon>Flavobacteriales</taxon>
        <taxon>Flavobacteriaceae</taxon>
        <taxon>Flavobacterium</taxon>
    </lineage>
</organism>
<proteinExistence type="predicted"/>
<keyword evidence="2" id="KW-1185">Reference proteome</keyword>
<name>A0ABU9NN02_9FLAO</name>
<evidence type="ECO:0000313" key="1">
    <source>
        <dbReference type="EMBL" id="MEM0576698.1"/>
    </source>
</evidence>
<evidence type="ECO:0000313" key="2">
    <source>
        <dbReference type="Proteomes" id="UP001468798"/>
    </source>
</evidence>
<protein>
    <submittedName>
        <fullName evidence="1">Uncharacterized protein</fullName>
    </submittedName>
</protein>
<sequence length="152" mass="18152">MKILKIIIAFMFVNISFGQIPPKGTIQYEYYNYCNENLTKLKPLENYPFFQTEELCSIRKCFRGICYPEINELIFKRLVEMAKVNFDKKIYLRLIRGKDCIKLAEMKNSNLEDDNKLIYIGIDEIYYDEEVSRGVELYNSETEKLMKIKPNR</sequence>
<dbReference type="Proteomes" id="UP001468798">
    <property type="component" value="Unassembled WGS sequence"/>
</dbReference>
<reference evidence="1 2" key="1">
    <citation type="submission" date="2024-03" db="EMBL/GenBank/DDBJ databases">
        <title>Two novel species of the genus Flavobacterium exhibiting potentially degradation of complex polysaccharides.</title>
        <authorList>
            <person name="Lian X."/>
        </authorList>
    </citation>
    <scope>NUCLEOTIDE SEQUENCE [LARGE SCALE GENOMIC DNA]</scope>
    <source>
        <strain evidence="1 2">N6</strain>
    </source>
</reference>
<accession>A0ABU9NN02</accession>
<dbReference type="EMBL" id="JBCGDP010000008">
    <property type="protein sequence ID" value="MEM0576698.1"/>
    <property type="molecule type" value="Genomic_DNA"/>
</dbReference>